<name>A0AAN8I8S9_TRICO</name>
<comment type="caution">
    <text evidence="1">The sequence shown here is derived from an EMBL/GenBank/DDBJ whole genome shotgun (WGS) entry which is preliminary data.</text>
</comment>
<dbReference type="EMBL" id="WIXE01024999">
    <property type="protein sequence ID" value="KAK5965099.1"/>
    <property type="molecule type" value="Genomic_DNA"/>
</dbReference>
<gene>
    <name evidence="1" type="ORF">GCK32_015773</name>
</gene>
<evidence type="ECO:0000313" key="1">
    <source>
        <dbReference type="EMBL" id="KAK5965099.1"/>
    </source>
</evidence>
<organism evidence="1 2">
    <name type="scientific">Trichostrongylus colubriformis</name>
    <name type="common">Black scour worm</name>
    <dbReference type="NCBI Taxonomy" id="6319"/>
    <lineage>
        <taxon>Eukaryota</taxon>
        <taxon>Metazoa</taxon>
        <taxon>Ecdysozoa</taxon>
        <taxon>Nematoda</taxon>
        <taxon>Chromadorea</taxon>
        <taxon>Rhabditida</taxon>
        <taxon>Rhabditina</taxon>
        <taxon>Rhabditomorpha</taxon>
        <taxon>Strongyloidea</taxon>
        <taxon>Trichostrongylidae</taxon>
        <taxon>Trichostrongylus</taxon>
    </lineage>
</organism>
<evidence type="ECO:0000313" key="2">
    <source>
        <dbReference type="Proteomes" id="UP001331761"/>
    </source>
</evidence>
<dbReference type="AlphaFoldDB" id="A0AAN8I8S9"/>
<reference evidence="1 2" key="1">
    <citation type="submission" date="2019-10" db="EMBL/GenBank/DDBJ databases">
        <title>Assembly and Annotation for the nematode Trichostrongylus colubriformis.</title>
        <authorList>
            <person name="Martin J."/>
        </authorList>
    </citation>
    <scope>NUCLEOTIDE SEQUENCE [LARGE SCALE GENOMIC DNA]</scope>
    <source>
        <strain evidence="1">G859</strain>
        <tissue evidence="1">Whole worm</tissue>
    </source>
</reference>
<proteinExistence type="predicted"/>
<dbReference type="Proteomes" id="UP001331761">
    <property type="component" value="Unassembled WGS sequence"/>
</dbReference>
<accession>A0AAN8I8S9</accession>
<keyword evidence="2" id="KW-1185">Reference proteome</keyword>
<sequence length="190" mass="21306">MSEIKPERLQLLLQQFIVTQKLGDDVEGILSSIKAYVNAECLSTSMSENEWASSVAAIFAALRVGVKLSIASNKWVRDRITYATVVHSCYKALESRECLSVMGMLAKFPSFSPLLSCMLSNMNGDSVSLFALLQAVYDLCFIVFHNKSLKDDFISMNYISLYGKVTYVCLEVASNRENDFKCRFGAPFRM</sequence>
<protein>
    <submittedName>
        <fullName evidence="1">Uncharacterized protein</fullName>
    </submittedName>
</protein>